<dbReference type="EMBL" id="AOGT01000605">
    <property type="protein sequence ID" value="EMG49554.1"/>
    <property type="molecule type" value="Genomic_DNA"/>
</dbReference>
<evidence type="ECO:0000313" key="2">
    <source>
        <dbReference type="EMBL" id="EMG49554.1"/>
    </source>
</evidence>
<organism evidence="2 3">
    <name type="scientific">Candida maltosa (strain Xu316)</name>
    <name type="common">Yeast</name>
    <dbReference type="NCBI Taxonomy" id="1245528"/>
    <lineage>
        <taxon>Eukaryota</taxon>
        <taxon>Fungi</taxon>
        <taxon>Dikarya</taxon>
        <taxon>Ascomycota</taxon>
        <taxon>Saccharomycotina</taxon>
        <taxon>Pichiomycetes</taxon>
        <taxon>Debaryomycetaceae</taxon>
        <taxon>Candida/Lodderomyces clade</taxon>
        <taxon>Candida</taxon>
    </lineage>
</organism>
<dbReference type="AlphaFoldDB" id="M3K484"/>
<comment type="caution">
    <text evidence="2">The sequence shown here is derived from an EMBL/GenBank/DDBJ whole genome shotgun (WGS) entry which is preliminary data.</text>
</comment>
<keyword evidence="3" id="KW-1185">Reference proteome</keyword>
<feature type="compositionally biased region" description="Polar residues" evidence="1">
    <location>
        <begin position="83"/>
        <end position="97"/>
    </location>
</feature>
<dbReference type="HOGENOM" id="CLU_1922029_0_0_1"/>
<protein>
    <submittedName>
        <fullName evidence="2">Protein EFR3</fullName>
    </submittedName>
</protein>
<accession>M3K484</accession>
<reference evidence="2 3" key="1">
    <citation type="submission" date="2013-02" db="EMBL/GenBank/DDBJ databases">
        <title>Genome sequence of Candida maltosa Xu316, a potential industrial strain for xylitol and ethanol production.</title>
        <authorList>
            <person name="Yu J."/>
            <person name="Wang Q."/>
            <person name="Geng X."/>
            <person name="Bao W."/>
            <person name="He P."/>
            <person name="Cai J."/>
        </authorList>
    </citation>
    <scope>NUCLEOTIDE SEQUENCE [LARGE SCALE GENOMIC DNA]</scope>
    <source>
        <strain evidence="3">Xu316</strain>
    </source>
</reference>
<feature type="region of interest" description="Disordered" evidence="1">
    <location>
        <begin position="78"/>
        <end position="97"/>
    </location>
</feature>
<proteinExistence type="predicted"/>
<dbReference type="Proteomes" id="UP000011777">
    <property type="component" value="Unassembled WGS sequence"/>
</dbReference>
<evidence type="ECO:0000313" key="3">
    <source>
        <dbReference type="Proteomes" id="UP000011777"/>
    </source>
</evidence>
<evidence type="ECO:0000256" key="1">
    <source>
        <dbReference type="SAM" id="MobiDB-lite"/>
    </source>
</evidence>
<dbReference type="STRING" id="1245528.M3K484"/>
<sequence length="132" mass="14221">LGTAGDITMIHSEILQYSQHFQERGLPHANGFTTILRTVDSVNTTNDGSIYTYDSKYLQSPRVVDLKDAMSTHRGIRLAKPNYSGTNGAANPNHTDSASTTNGSILNKNMATTDVDSILSGLDSEDEAAFVV</sequence>
<name>M3K484_CANMX</name>
<gene>
    <name evidence="2" type="ORF">G210_5639</name>
</gene>
<feature type="non-terminal residue" evidence="2">
    <location>
        <position position="1"/>
    </location>
</feature>